<reference evidence="2" key="2">
    <citation type="journal article" date="2024" name="Plant">
        <title>Genomic evolution and insights into agronomic trait innovations of Sesamum species.</title>
        <authorList>
            <person name="Miao H."/>
            <person name="Wang L."/>
            <person name="Qu L."/>
            <person name="Liu H."/>
            <person name="Sun Y."/>
            <person name="Le M."/>
            <person name="Wang Q."/>
            <person name="Wei S."/>
            <person name="Zheng Y."/>
            <person name="Lin W."/>
            <person name="Duan Y."/>
            <person name="Cao H."/>
            <person name="Xiong S."/>
            <person name="Wang X."/>
            <person name="Wei L."/>
            <person name="Li C."/>
            <person name="Ma Q."/>
            <person name="Ju M."/>
            <person name="Zhao R."/>
            <person name="Li G."/>
            <person name="Mu C."/>
            <person name="Tian Q."/>
            <person name="Mei H."/>
            <person name="Zhang T."/>
            <person name="Gao T."/>
            <person name="Zhang H."/>
        </authorList>
    </citation>
    <scope>NUCLEOTIDE SEQUENCE</scope>
    <source>
        <strain evidence="2">KEN1</strain>
    </source>
</reference>
<dbReference type="AlphaFoldDB" id="A0AAW2VG76"/>
<name>A0AAW2VG76_9LAMI</name>
<evidence type="ECO:0000256" key="1">
    <source>
        <dbReference type="SAM" id="MobiDB-lite"/>
    </source>
</evidence>
<feature type="non-terminal residue" evidence="2">
    <location>
        <position position="1"/>
    </location>
</feature>
<dbReference type="EMBL" id="JACGWN010000010">
    <property type="protein sequence ID" value="KAL0428271.1"/>
    <property type="molecule type" value="Genomic_DNA"/>
</dbReference>
<gene>
    <name evidence="2" type="ORF">Slati_3001900</name>
</gene>
<protein>
    <submittedName>
        <fullName evidence="2">Uncharacterized protein</fullName>
    </submittedName>
</protein>
<reference evidence="2" key="1">
    <citation type="submission" date="2020-06" db="EMBL/GenBank/DDBJ databases">
        <authorList>
            <person name="Li T."/>
            <person name="Hu X."/>
            <person name="Zhang T."/>
            <person name="Song X."/>
            <person name="Zhang H."/>
            <person name="Dai N."/>
            <person name="Sheng W."/>
            <person name="Hou X."/>
            <person name="Wei L."/>
        </authorList>
    </citation>
    <scope>NUCLEOTIDE SEQUENCE</scope>
    <source>
        <strain evidence="2">KEN1</strain>
        <tissue evidence="2">Leaf</tissue>
    </source>
</reference>
<organism evidence="2">
    <name type="scientific">Sesamum latifolium</name>
    <dbReference type="NCBI Taxonomy" id="2727402"/>
    <lineage>
        <taxon>Eukaryota</taxon>
        <taxon>Viridiplantae</taxon>
        <taxon>Streptophyta</taxon>
        <taxon>Embryophyta</taxon>
        <taxon>Tracheophyta</taxon>
        <taxon>Spermatophyta</taxon>
        <taxon>Magnoliopsida</taxon>
        <taxon>eudicotyledons</taxon>
        <taxon>Gunneridae</taxon>
        <taxon>Pentapetalae</taxon>
        <taxon>asterids</taxon>
        <taxon>lamiids</taxon>
        <taxon>Lamiales</taxon>
        <taxon>Pedaliaceae</taxon>
        <taxon>Sesamum</taxon>
    </lineage>
</organism>
<feature type="compositionally biased region" description="Polar residues" evidence="1">
    <location>
        <begin position="32"/>
        <end position="42"/>
    </location>
</feature>
<evidence type="ECO:0000313" key="2">
    <source>
        <dbReference type="EMBL" id="KAL0428271.1"/>
    </source>
</evidence>
<comment type="caution">
    <text evidence="2">The sequence shown here is derived from an EMBL/GenBank/DDBJ whole genome shotgun (WGS) entry which is preliminary data.</text>
</comment>
<feature type="region of interest" description="Disordered" evidence="1">
    <location>
        <begin position="32"/>
        <end position="61"/>
    </location>
</feature>
<sequence length="61" mass="6337">AGWVLMGVQILGPISGSGPAKAMVQREAATQLENKGVDNTSGPCEEIDPGKEIKPYKGLAQ</sequence>
<proteinExistence type="predicted"/>
<accession>A0AAW2VG76</accession>